<evidence type="ECO:0000256" key="3">
    <source>
        <dbReference type="ARBA" id="ARBA00011903"/>
    </source>
</evidence>
<dbReference type="eggNOG" id="COG0489">
    <property type="taxonomic scope" value="Bacteria"/>
</dbReference>
<evidence type="ECO:0000313" key="15">
    <source>
        <dbReference type="EMBL" id="KRL66635.1"/>
    </source>
</evidence>
<keyword evidence="16" id="KW-1185">Reference proteome</keyword>
<dbReference type="PANTHER" id="PTHR32309">
    <property type="entry name" value="TYROSINE-PROTEIN KINASE"/>
    <property type="match status" value="1"/>
</dbReference>
<dbReference type="PANTHER" id="PTHR32309:SF13">
    <property type="entry name" value="FERRIC ENTEROBACTIN TRANSPORT PROTEIN FEPE"/>
    <property type="match status" value="1"/>
</dbReference>
<comment type="pathway">
    <text evidence="1">Capsule biogenesis; capsule polysaccharide biosynthesis.</text>
</comment>
<evidence type="ECO:0000256" key="8">
    <source>
        <dbReference type="ARBA" id="ARBA00022840"/>
    </source>
</evidence>
<keyword evidence="6" id="KW-0547">Nucleotide-binding</keyword>
<dbReference type="NCBIfam" id="TIGR01007">
    <property type="entry name" value="eps_fam"/>
    <property type="match status" value="1"/>
</dbReference>
<dbReference type="SUPFAM" id="SSF52540">
    <property type="entry name" value="P-loop containing nucleoside triphosphate hydrolases"/>
    <property type="match status" value="1"/>
</dbReference>
<dbReference type="Gene3D" id="3.40.50.300">
    <property type="entry name" value="P-loop containing nucleotide triphosphate hydrolases"/>
    <property type="match status" value="1"/>
</dbReference>
<dbReference type="GO" id="GO:0000271">
    <property type="term" value="P:polysaccharide biosynthetic process"/>
    <property type="evidence" value="ECO:0007669"/>
    <property type="project" value="UniProtKB-KW"/>
</dbReference>
<evidence type="ECO:0000256" key="13">
    <source>
        <dbReference type="ARBA" id="ARBA00051245"/>
    </source>
</evidence>
<evidence type="ECO:0000256" key="7">
    <source>
        <dbReference type="ARBA" id="ARBA00022777"/>
    </source>
</evidence>
<dbReference type="FunFam" id="3.40.50.300:FF:000527">
    <property type="entry name" value="Tyrosine-protein kinase etk"/>
    <property type="match status" value="1"/>
</dbReference>
<protein>
    <recommendedName>
        <fullName evidence="4">Tyrosine-protein kinase CpsD</fullName>
        <ecNumber evidence="3">2.7.10.2</ecNumber>
    </recommendedName>
</protein>
<dbReference type="EMBL" id="AZFA01000013">
    <property type="protein sequence ID" value="KRL66635.1"/>
    <property type="molecule type" value="Genomic_DNA"/>
</dbReference>
<keyword evidence="8" id="KW-0067">ATP-binding</keyword>
<evidence type="ECO:0000256" key="5">
    <source>
        <dbReference type="ARBA" id="ARBA00022679"/>
    </source>
</evidence>
<comment type="caution">
    <text evidence="15">The sequence shown here is derived from an EMBL/GenBank/DDBJ whole genome shotgun (WGS) entry which is preliminary data.</text>
</comment>
<name>A0A0R1SNN0_9LACO</name>
<dbReference type="STRING" id="1423815.FC27_GL000509"/>
<comment type="similarity">
    <text evidence="2">Belongs to the CpsD/CapB family.</text>
</comment>
<evidence type="ECO:0000256" key="4">
    <source>
        <dbReference type="ARBA" id="ARBA00019200"/>
    </source>
</evidence>
<dbReference type="OrthoDB" id="9794577at2"/>
<dbReference type="CDD" id="cd05387">
    <property type="entry name" value="BY-kinase"/>
    <property type="match status" value="1"/>
</dbReference>
<organism evidence="15 16">
    <name type="scientific">Companilactobacillus versmoldensis DSM 14857 = KCTC 3814</name>
    <dbReference type="NCBI Taxonomy" id="1423815"/>
    <lineage>
        <taxon>Bacteria</taxon>
        <taxon>Bacillati</taxon>
        <taxon>Bacillota</taxon>
        <taxon>Bacilli</taxon>
        <taxon>Lactobacillales</taxon>
        <taxon>Lactobacillaceae</taxon>
        <taxon>Companilactobacillus</taxon>
    </lineage>
</organism>
<feature type="domain" description="AAA" evidence="14">
    <location>
        <begin position="69"/>
        <end position="188"/>
    </location>
</feature>
<evidence type="ECO:0000256" key="11">
    <source>
        <dbReference type="ARBA" id="ARBA00023169"/>
    </source>
</evidence>
<dbReference type="InterPro" id="IPR005702">
    <property type="entry name" value="Wzc-like_C"/>
</dbReference>
<sequence>MMLKLFSKKNKKKQKESYSMNYGVSLLAHDDPTNVISEQFNTIRTNIQFSSVDTKLHSILFTSAAPSEGKSTVSANLAVSWAKQDEKVILIDADLRKPTIHKTFNQSNQSGLSNYLLGSANLDEIVKETKVPNLYVITSGPIPPNPSEILASKRIGNLMEELQNRFDLLMFDAPPVNSVTDAQVLATKIDGTILVTPQGVAEKHSVAHAKKLLDTVHANILGAIVNQAEIDKSSNYYGGYYGIEQ</sequence>
<proteinExistence type="inferred from homology"/>
<evidence type="ECO:0000313" key="16">
    <source>
        <dbReference type="Proteomes" id="UP000051647"/>
    </source>
</evidence>
<dbReference type="PATRIC" id="fig|1423815.3.peg.516"/>
<gene>
    <name evidence="15" type="ORF">FC27_GL000509</name>
</gene>
<dbReference type="GO" id="GO:0004715">
    <property type="term" value="F:non-membrane spanning protein tyrosine kinase activity"/>
    <property type="evidence" value="ECO:0007669"/>
    <property type="project" value="UniProtKB-EC"/>
</dbReference>
<comment type="catalytic activity">
    <reaction evidence="13">
        <text>L-tyrosyl-[protein] + ATP = O-phospho-L-tyrosyl-[protein] + ADP + H(+)</text>
        <dbReference type="Rhea" id="RHEA:10596"/>
        <dbReference type="Rhea" id="RHEA-COMP:10136"/>
        <dbReference type="Rhea" id="RHEA-COMP:20101"/>
        <dbReference type="ChEBI" id="CHEBI:15378"/>
        <dbReference type="ChEBI" id="CHEBI:30616"/>
        <dbReference type="ChEBI" id="CHEBI:46858"/>
        <dbReference type="ChEBI" id="CHEBI:61978"/>
        <dbReference type="ChEBI" id="CHEBI:456216"/>
        <dbReference type="EC" id="2.7.10.2"/>
    </reaction>
</comment>
<dbReference type="GO" id="GO:0005524">
    <property type="term" value="F:ATP binding"/>
    <property type="evidence" value="ECO:0007669"/>
    <property type="project" value="UniProtKB-KW"/>
</dbReference>
<evidence type="ECO:0000259" key="14">
    <source>
        <dbReference type="Pfam" id="PF13614"/>
    </source>
</evidence>
<dbReference type="EC" id="2.7.10.2" evidence="3"/>
<dbReference type="GO" id="GO:0005886">
    <property type="term" value="C:plasma membrane"/>
    <property type="evidence" value="ECO:0007669"/>
    <property type="project" value="TreeGrafter"/>
</dbReference>
<evidence type="ECO:0000256" key="1">
    <source>
        <dbReference type="ARBA" id="ARBA00005132"/>
    </source>
</evidence>
<evidence type="ECO:0000256" key="9">
    <source>
        <dbReference type="ARBA" id="ARBA00022903"/>
    </source>
</evidence>
<keyword evidence="9" id="KW-0972">Capsule biogenesis/degradation</keyword>
<dbReference type="InterPro" id="IPR025669">
    <property type="entry name" value="AAA_dom"/>
</dbReference>
<reference evidence="15 16" key="1">
    <citation type="journal article" date="2015" name="Genome Announc.">
        <title>Expanding the biotechnology potential of lactobacilli through comparative genomics of 213 strains and associated genera.</title>
        <authorList>
            <person name="Sun Z."/>
            <person name="Harris H.M."/>
            <person name="McCann A."/>
            <person name="Guo C."/>
            <person name="Argimon S."/>
            <person name="Zhang W."/>
            <person name="Yang X."/>
            <person name="Jeffery I.B."/>
            <person name="Cooney J.C."/>
            <person name="Kagawa T.F."/>
            <person name="Liu W."/>
            <person name="Song Y."/>
            <person name="Salvetti E."/>
            <person name="Wrobel A."/>
            <person name="Rasinkangas P."/>
            <person name="Parkhill J."/>
            <person name="Rea M.C."/>
            <person name="O'Sullivan O."/>
            <person name="Ritari J."/>
            <person name="Douillard F.P."/>
            <person name="Paul Ross R."/>
            <person name="Yang R."/>
            <person name="Briner A.E."/>
            <person name="Felis G.E."/>
            <person name="de Vos W.M."/>
            <person name="Barrangou R."/>
            <person name="Klaenhammer T.R."/>
            <person name="Caufield P.W."/>
            <person name="Cui Y."/>
            <person name="Zhang H."/>
            <person name="O'Toole P.W."/>
        </authorList>
    </citation>
    <scope>NUCLEOTIDE SEQUENCE [LARGE SCALE GENOMIC DNA]</scope>
    <source>
        <strain evidence="15 16">DSM 14857</strain>
    </source>
</reference>
<comment type="function">
    <text evidence="12">Involved in the regulation of capsular polysaccharide biosynthesis. Autophosphorylation of CpsD attenuates its activity and reduces the level of encapsulation. May be part of a complex that directs the coordinated polymerization and export to the cell surface of the capsular polysaccharide.</text>
</comment>
<evidence type="ECO:0000256" key="10">
    <source>
        <dbReference type="ARBA" id="ARBA00023137"/>
    </source>
</evidence>
<dbReference type="InterPro" id="IPR050445">
    <property type="entry name" value="Bact_polysacc_biosynth/exp"/>
</dbReference>
<keyword evidence="10" id="KW-0829">Tyrosine-protein kinase</keyword>
<dbReference type="Proteomes" id="UP000051647">
    <property type="component" value="Unassembled WGS sequence"/>
</dbReference>
<keyword evidence="7 15" id="KW-0418">Kinase</keyword>
<keyword evidence="11" id="KW-0270">Exopolysaccharide synthesis</keyword>
<dbReference type="InterPro" id="IPR027417">
    <property type="entry name" value="P-loop_NTPase"/>
</dbReference>
<evidence type="ECO:0000256" key="6">
    <source>
        <dbReference type="ARBA" id="ARBA00022741"/>
    </source>
</evidence>
<dbReference type="Pfam" id="PF13614">
    <property type="entry name" value="AAA_31"/>
    <property type="match status" value="1"/>
</dbReference>
<evidence type="ECO:0000256" key="12">
    <source>
        <dbReference type="ARBA" id="ARBA00024964"/>
    </source>
</evidence>
<evidence type="ECO:0000256" key="2">
    <source>
        <dbReference type="ARBA" id="ARBA00007316"/>
    </source>
</evidence>
<dbReference type="AlphaFoldDB" id="A0A0R1SNN0"/>
<accession>A0A0R1SNN0</accession>
<keyword evidence="5" id="KW-0808">Transferase</keyword>
<dbReference type="GO" id="GO:0042802">
    <property type="term" value="F:identical protein binding"/>
    <property type="evidence" value="ECO:0007669"/>
    <property type="project" value="UniProtKB-ARBA"/>
</dbReference>